<dbReference type="OrthoDB" id="3353407at2759"/>
<keyword evidence="3" id="KW-1185">Reference proteome</keyword>
<dbReference type="GeneID" id="81388594"/>
<evidence type="ECO:0000256" key="1">
    <source>
        <dbReference type="SAM" id="Phobius"/>
    </source>
</evidence>
<keyword evidence="1" id="KW-1133">Transmembrane helix</keyword>
<keyword evidence="1" id="KW-0472">Membrane</keyword>
<accession>A0A9W9NKH8</accession>
<dbReference type="Pfam" id="PF11885">
    <property type="entry name" value="DUF3405"/>
    <property type="match status" value="1"/>
</dbReference>
<comment type="caution">
    <text evidence="2">The sequence shown here is derived from an EMBL/GenBank/DDBJ whole genome shotgun (WGS) entry which is preliminary data.</text>
</comment>
<keyword evidence="1" id="KW-0812">Transmembrane</keyword>
<evidence type="ECO:0000313" key="3">
    <source>
        <dbReference type="Proteomes" id="UP001147733"/>
    </source>
</evidence>
<dbReference type="RefSeq" id="XP_056496558.1">
    <property type="nucleotide sequence ID" value="XM_056649427.1"/>
</dbReference>
<feature type="transmembrane region" description="Helical" evidence="1">
    <location>
        <begin position="28"/>
        <end position="50"/>
    </location>
</feature>
<dbReference type="InterPro" id="IPR021822">
    <property type="entry name" value="DUF3405"/>
</dbReference>
<gene>
    <name evidence="2" type="ORF">N7469_010522</name>
</gene>
<protein>
    <submittedName>
        <fullName evidence="2">Uncharacterized protein</fullName>
    </submittedName>
</protein>
<reference evidence="2" key="2">
    <citation type="journal article" date="2023" name="IMA Fungus">
        <title>Comparative genomic study of the Penicillium genus elucidates a diverse pangenome and 15 lateral gene transfer events.</title>
        <authorList>
            <person name="Petersen C."/>
            <person name="Sorensen T."/>
            <person name="Nielsen M.R."/>
            <person name="Sondergaard T.E."/>
            <person name="Sorensen J.L."/>
            <person name="Fitzpatrick D.A."/>
            <person name="Frisvad J.C."/>
            <person name="Nielsen K.L."/>
        </authorList>
    </citation>
    <scope>NUCLEOTIDE SEQUENCE</scope>
    <source>
        <strain evidence="2">IBT 23319</strain>
    </source>
</reference>
<proteinExistence type="predicted"/>
<dbReference type="PANTHER" id="PTHR36205">
    <property type="entry name" value="CHROMOSOME 19, WHOLE GENOME SHOTGUN SEQUENCE"/>
    <property type="match status" value="1"/>
</dbReference>
<organism evidence="2 3">
    <name type="scientific">Penicillium citrinum</name>
    <dbReference type="NCBI Taxonomy" id="5077"/>
    <lineage>
        <taxon>Eukaryota</taxon>
        <taxon>Fungi</taxon>
        <taxon>Dikarya</taxon>
        <taxon>Ascomycota</taxon>
        <taxon>Pezizomycotina</taxon>
        <taxon>Eurotiomycetes</taxon>
        <taxon>Eurotiomycetidae</taxon>
        <taxon>Eurotiales</taxon>
        <taxon>Aspergillaceae</taxon>
        <taxon>Penicillium</taxon>
    </lineage>
</organism>
<sequence>MDPILERQHRNPTRFRTRRSLRLRPTTWIRWLACFAFVITIFEAYSYLYADPKLSILGTLLQCHRPGILRPGQYQETSGIEYVFVPGDSDGEQNHEPDEMGFVHAKRDERFYIGGTLTLTSTDSAYQDSLDPPHPTPSIYDPYPRYNSRNWRKENHGTFKPCLGPRGRDLDRTRLEDMMLVYKGSQIGFPEPQFGSYEAMGQDGNVCTDRYSRFGAYGYDDTSEEDVPGFSRPPRIPWSEVDWNELQSSCFKRNADRYKPVNNESQERPLSFKLRRPPQIAEDAYDTPQSGHKRYHSRSALLIRAWHTMTWTENHREYLRALIMELSLHSGAEYEIFLLVHVKDDDLPIFSDPKTMNRLRHLIPAEFRNMALFFNNKLLEAWYPKIAEHSPILQHHQPLEIFSQLYPNFDFYWQLEMDGRHTGHAYHFLDKAISFARNQPRKYLWERNAYFYTPGAHGPWNNFVQMVDESLTEVSDNTIWGSMFGTGIRSLGPDPPTASPKEDNYTWGVGEEADLITFLPIFNPKDTRWTFPDVVWNFRYGLDTPRRAAVITMGRYSKRLLDLIHNAQATKGLGLASEMSGASWAMYHGLKAVHVPHPIYADGQWTSEELARIYNRGAPENINGGPDSIWNFDHLYDHIMYRLSYMFTTHTAEDLYRRWLGYRTANNEGGKRSTEERFGRHCFPSMFLHTVKNTARRFGPDRAVP</sequence>
<name>A0A9W9NKH8_PENCI</name>
<evidence type="ECO:0000313" key="2">
    <source>
        <dbReference type="EMBL" id="KAJ5221635.1"/>
    </source>
</evidence>
<dbReference type="AlphaFoldDB" id="A0A9W9NKH8"/>
<reference evidence="2" key="1">
    <citation type="submission" date="2022-11" db="EMBL/GenBank/DDBJ databases">
        <authorList>
            <person name="Petersen C."/>
        </authorList>
    </citation>
    <scope>NUCLEOTIDE SEQUENCE</scope>
    <source>
        <strain evidence="2">IBT 23319</strain>
    </source>
</reference>
<dbReference type="EMBL" id="JAPQKT010000009">
    <property type="protein sequence ID" value="KAJ5221635.1"/>
    <property type="molecule type" value="Genomic_DNA"/>
</dbReference>
<dbReference type="PANTHER" id="PTHR36205:SF4">
    <property type="match status" value="1"/>
</dbReference>
<dbReference type="Proteomes" id="UP001147733">
    <property type="component" value="Unassembled WGS sequence"/>
</dbReference>